<evidence type="ECO:0000313" key="5">
    <source>
        <dbReference type="EMBL" id="TCT37276.1"/>
    </source>
</evidence>
<gene>
    <name evidence="5" type="ORF">EDC90_101913</name>
</gene>
<evidence type="ECO:0000256" key="3">
    <source>
        <dbReference type="ARBA" id="ARBA00023163"/>
    </source>
</evidence>
<accession>A0A4R3NNK0</accession>
<dbReference type="EMBL" id="SMAR01000019">
    <property type="protein sequence ID" value="TCT37276.1"/>
    <property type="molecule type" value="Genomic_DNA"/>
</dbReference>
<protein>
    <submittedName>
        <fullName evidence="5">Phage repressor protein C with HTH and peptisase S24 domain</fullName>
    </submittedName>
</protein>
<feature type="domain" description="Peptidase S24/S26A/S26B/S26C" evidence="4">
    <location>
        <begin position="224"/>
        <end position="321"/>
    </location>
</feature>
<dbReference type="InterPro" id="IPR015927">
    <property type="entry name" value="Peptidase_S24_S26A/B/C"/>
</dbReference>
<dbReference type="SUPFAM" id="SSF51306">
    <property type="entry name" value="LexA/Signal peptidase"/>
    <property type="match status" value="1"/>
</dbReference>
<dbReference type="GO" id="GO:0003677">
    <property type="term" value="F:DNA binding"/>
    <property type="evidence" value="ECO:0007669"/>
    <property type="project" value="UniProtKB-KW"/>
</dbReference>
<evidence type="ECO:0000313" key="6">
    <source>
        <dbReference type="Proteomes" id="UP000295097"/>
    </source>
</evidence>
<keyword evidence="3" id="KW-0804">Transcription</keyword>
<reference evidence="5 6" key="1">
    <citation type="submission" date="2019-03" db="EMBL/GenBank/DDBJ databases">
        <title>Freshwater and sediment microbial communities from various areas in North America, analyzing microbe dynamics in response to fracking.</title>
        <authorList>
            <person name="Lamendella R."/>
        </authorList>
    </citation>
    <scope>NUCLEOTIDE SEQUENCE [LARGE SCALE GENOMIC DNA]</scope>
    <source>
        <strain evidence="5 6">175.2</strain>
    </source>
</reference>
<evidence type="ECO:0000256" key="2">
    <source>
        <dbReference type="ARBA" id="ARBA00023125"/>
    </source>
</evidence>
<dbReference type="Gene3D" id="2.10.109.10">
    <property type="entry name" value="Umud Fragment, subunit A"/>
    <property type="match status" value="1"/>
</dbReference>
<keyword evidence="2" id="KW-0238">DNA-binding</keyword>
<evidence type="ECO:0000256" key="1">
    <source>
        <dbReference type="ARBA" id="ARBA00023015"/>
    </source>
</evidence>
<dbReference type="Proteomes" id="UP000295097">
    <property type="component" value="Unassembled WGS sequence"/>
</dbReference>
<keyword evidence="1" id="KW-0805">Transcription regulation</keyword>
<dbReference type="InterPro" id="IPR036286">
    <property type="entry name" value="LexA/Signal_pep-like_sf"/>
</dbReference>
<evidence type="ECO:0000259" key="4">
    <source>
        <dbReference type="Pfam" id="PF00717"/>
    </source>
</evidence>
<comment type="caution">
    <text evidence="5">The sequence shown here is derived from an EMBL/GenBank/DDBJ whole genome shotgun (WGS) entry which is preliminary data.</text>
</comment>
<dbReference type="InterPro" id="IPR039418">
    <property type="entry name" value="LexA-like"/>
</dbReference>
<dbReference type="AlphaFoldDB" id="A0A4R3NNK0"/>
<proteinExistence type="predicted"/>
<keyword evidence="6" id="KW-1185">Reference proteome</keyword>
<organism evidence="5 6">
    <name type="scientific">Martelella mediterranea</name>
    <dbReference type="NCBI Taxonomy" id="293089"/>
    <lineage>
        <taxon>Bacteria</taxon>
        <taxon>Pseudomonadati</taxon>
        <taxon>Pseudomonadota</taxon>
        <taxon>Alphaproteobacteria</taxon>
        <taxon>Hyphomicrobiales</taxon>
        <taxon>Aurantimonadaceae</taxon>
        <taxon>Martelella</taxon>
    </lineage>
</organism>
<dbReference type="PANTHER" id="PTHR40661">
    <property type="match status" value="1"/>
</dbReference>
<sequence length="327" mass="35725">MKRRASRSLHSMSPDWRSICENNRGSYTALSTAHVPLSQYSSNGNDTVMSSDKTEKFREALLARIDQRLEGMGMSRRAASLKAFGKPDTIRNWGRKDKNVLPRMDSIEALAEVLETSATWLMYGGDDLSPGRPALKIVSSYDPENEEALNQDRTDWEAGESATAFVNGGLHFKGAIPGTSPEIPAAAGAGQGSIRDDRVVSVSSKGIASGHPVTSEWLIPPEFVRHSLGANPNQIVLIPVVGHSMEPRLYAGDRVMVDISQSSYQGDAIYVINDGDDVMKVKTLNKVAGSNPPRFRIVSEANPSQPDELRGDEFRIIGRVVGRFSRI</sequence>
<dbReference type="Pfam" id="PF00717">
    <property type="entry name" value="Peptidase_S24"/>
    <property type="match status" value="1"/>
</dbReference>
<dbReference type="PANTHER" id="PTHR40661:SF1">
    <property type="entry name" value="HTH CRO_C1-TYPE DOMAIN-CONTAINING PROTEIN"/>
    <property type="match status" value="1"/>
</dbReference>
<dbReference type="CDD" id="cd06529">
    <property type="entry name" value="S24_LexA-like"/>
    <property type="match status" value="1"/>
</dbReference>
<name>A0A4R3NNK0_9HYPH</name>